<dbReference type="EMBL" id="BRXY01000325">
    <property type="protein sequence ID" value="GMH87265.1"/>
    <property type="molecule type" value="Genomic_DNA"/>
</dbReference>
<dbReference type="PANTHER" id="PTHR11409">
    <property type="entry name" value="ADENOSINE DEAMINASE"/>
    <property type="match status" value="1"/>
</dbReference>
<dbReference type="GO" id="GO:0006166">
    <property type="term" value="P:purine ribonucleoside salvage"/>
    <property type="evidence" value="ECO:0007669"/>
    <property type="project" value="UniProtKB-KW"/>
</dbReference>
<keyword evidence="10" id="KW-0378">Hydrolase</keyword>
<feature type="chain" id="PRO_5040804191" description="adenosine deaminase" evidence="12">
    <location>
        <begin position="23"/>
        <end position="544"/>
    </location>
</feature>
<evidence type="ECO:0000256" key="3">
    <source>
        <dbReference type="ARBA" id="ARBA00005058"/>
    </source>
</evidence>
<evidence type="ECO:0000259" key="13">
    <source>
        <dbReference type="Pfam" id="PF00962"/>
    </source>
</evidence>
<evidence type="ECO:0000256" key="9">
    <source>
        <dbReference type="ARBA" id="ARBA00022729"/>
    </source>
</evidence>
<dbReference type="InterPro" id="IPR001365">
    <property type="entry name" value="A_deaminase_dom"/>
</dbReference>
<dbReference type="EC" id="3.5.4.4" evidence="5"/>
<proteinExistence type="inferred from homology"/>
<dbReference type="Pfam" id="PF00962">
    <property type="entry name" value="A_deaminase"/>
    <property type="match status" value="1"/>
</dbReference>
<evidence type="ECO:0000256" key="1">
    <source>
        <dbReference type="ARBA" id="ARBA00001947"/>
    </source>
</evidence>
<evidence type="ECO:0000256" key="8">
    <source>
        <dbReference type="ARBA" id="ARBA00022726"/>
    </source>
</evidence>
<dbReference type="GO" id="GO:0046872">
    <property type="term" value="F:metal ion binding"/>
    <property type="evidence" value="ECO:0007669"/>
    <property type="project" value="UniProtKB-KW"/>
</dbReference>
<evidence type="ECO:0000313" key="15">
    <source>
        <dbReference type="Proteomes" id="UP001165085"/>
    </source>
</evidence>
<organism evidence="14 15">
    <name type="scientific">Triparma strigata</name>
    <dbReference type="NCBI Taxonomy" id="1606541"/>
    <lineage>
        <taxon>Eukaryota</taxon>
        <taxon>Sar</taxon>
        <taxon>Stramenopiles</taxon>
        <taxon>Ochrophyta</taxon>
        <taxon>Bolidophyceae</taxon>
        <taxon>Parmales</taxon>
        <taxon>Triparmaceae</taxon>
        <taxon>Triparma</taxon>
    </lineage>
</organism>
<comment type="cofactor">
    <cofactor evidence="1">
        <name>Zn(2+)</name>
        <dbReference type="ChEBI" id="CHEBI:29105"/>
    </cofactor>
</comment>
<dbReference type="GO" id="GO:0046103">
    <property type="term" value="P:inosine biosynthetic process"/>
    <property type="evidence" value="ECO:0007669"/>
    <property type="project" value="TreeGrafter"/>
</dbReference>
<comment type="similarity">
    <text evidence="4">Belongs to the metallo-dependent hydrolases superfamily. Adenosine and AMP deaminases family. ADGF subfamily.</text>
</comment>
<accession>A0A9W7BJF7</accession>
<dbReference type="GO" id="GO:0004000">
    <property type="term" value="F:adenosine deaminase activity"/>
    <property type="evidence" value="ECO:0007669"/>
    <property type="project" value="TreeGrafter"/>
</dbReference>
<keyword evidence="7" id="KW-0479">Metal-binding</keyword>
<sequence>MAHSRPLLILIILGCLAIGAPAAAPSSKAEYLELRQDILDKVSGMAFDGSMSLTQIEATLDEKLRNARDDYIRTARHAHTFEPHKYFYEWDLEELHGSLLWKVMSSLPKGSALHLHSGSSGSVDWIVEEGIYMDGGHVYWEDDDLTRCIEPIGGQEVECGSSGTAAPLIKGTMAFYPSNVTVPKGFYCAKSLDSSSSSSRDSGSDFRKQLRSLLTSNESLKDMDSSQAWEFFNKIFVRVGPAMSFRPFYFSYLINTFQVHWDDNVQHIEIRSLVGTNGLGDLFDFSADGIRVYSGDDVVDTYRKALEQFQADVTPFFTMKLIISSLRVLDPETIEGDVQEAVDLFTRHRDLIIGFDLVAEEDPNHRTLDYLDVWMELLKHEERLGLELPLYFHDGESNDRNNTNMIDAVMLGSKRIGHGINSYFFPALFDQMREQGIVLEVNPISNQVLRYVDNLELHPVNGFLAEGINVVIAADDPGAFGYTGLSYDWWAALVAFQLDLRSLKQLCNNSLEFSGLEGEELEAARGRWQTGWDAWVERWDSELS</sequence>
<comment type="caution">
    <text evidence="14">The sequence shown here is derived from an EMBL/GenBank/DDBJ whole genome shotgun (WGS) entry which is preliminary data.</text>
</comment>
<gene>
    <name evidence="14" type="ORF">TrST_g6477</name>
</gene>
<dbReference type="OrthoDB" id="409444at2759"/>
<keyword evidence="15" id="KW-1185">Reference proteome</keyword>
<dbReference type="SUPFAM" id="SSF51556">
    <property type="entry name" value="Metallo-dependent hydrolases"/>
    <property type="match status" value="1"/>
</dbReference>
<evidence type="ECO:0000256" key="7">
    <source>
        <dbReference type="ARBA" id="ARBA00022723"/>
    </source>
</evidence>
<evidence type="ECO:0000256" key="4">
    <source>
        <dbReference type="ARBA" id="ARBA00006083"/>
    </source>
</evidence>
<comment type="subcellular location">
    <subcellularLocation>
        <location evidence="2">Secreted</location>
    </subcellularLocation>
</comment>
<name>A0A9W7BJF7_9STRA</name>
<evidence type="ECO:0000256" key="10">
    <source>
        <dbReference type="ARBA" id="ARBA00022801"/>
    </source>
</evidence>
<dbReference type="InterPro" id="IPR032466">
    <property type="entry name" value="Metal_Hydrolase"/>
</dbReference>
<reference evidence="15" key="1">
    <citation type="journal article" date="2023" name="Commun. Biol.">
        <title>Genome analysis of Parmales, the sister group of diatoms, reveals the evolutionary specialization of diatoms from phago-mixotrophs to photoautotrophs.</title>
        <authorList>
            <person name="Ban H."/>
            <person name="Sato S."/>
            <person name="Yoshikawa S."/>
            <person name="Yamada K."/>
            <person name="Nakamura Y."/>
            <person name="Ichinomiya M."/>
            <person name="Sato N."/>
            <person name="Blanc-Mathieu R."/>
            <person name="Endo H."/>
            <person name="Kuwata A."/>
            <person name="Ogata H."/>
        </authorList>
    </citation>
    <scope>NUCLEOTIDE SEQUENCE [LARGE SCALE GENOMIC DNA]</scope>
    <source>
        <strain evidence="15">NIES 3701</strain>
    </source>
</reference>
<dbReference type="Gene3D" id="3.20.20.140">
    <property type="entry name" value="Metal-dependent hydrolases"/>
    <property type="match status" value="1"/>
</dbReference>
<comment type="pathway">
    <text evidence="3">Purine metabolism; purine nucleoside salvage.</text>
</comment>
<keyword evidence="8" id="KW-0660">Purine salvage</keyword>
<dbReference type="Proteomes" id="UP001165085">
    <property type="component" value="Unassembled WGS sequence"/>
</dbReference>
<keyword evidence="6" id="KW-0964">Secreted</keyword>
<protein>
    <recommendedName>
        <fullName evidence="5">adenosine deaminase</fullName>
        <ecNumber evidence="5">3.5.4.4</ecNumber>
    </recommendedName>
</protein>
<feature type="signal peptide" evidence="12">
    <location>
        <begin position="1"/>
        <end position="22"/>
    </location>
</feature>
<evidence type="ECO:0000256" key="12">
    <source>
        <dbReference type="SAM" id="SignalP"/>
    </source>
</evidence>
<evidence type="ECO:0000313" key="14">
    <source>
        <dbReference type="EMBL" id="GMH87265.1"/>
    </source>
</evidence>
<evidence type="ECO:0000256" key="6">
    <source>
        <dbReference type="ARBA" id="ARBA00022525"/>
    </source>
</evidence>
<dbReference type="AlphaFoldDB" id="A0A9W7BJF7"/>
<evidence type="ECO:0000256" key="5">
    <source>
        <dbReference type="ARBA" id="ARBA00012784"/>
    </source>
</evidence>
<dbReference type="GO" id="GO:0006154">
    <property type="term" value="P:adenosine catabolic process"/>
    <property type="evidence" value="ECO:0007669"/>
    <property type="project" value="TreeGrafter"/>
</dbReference>
<dbReference type="InterPro" id="IPR006330">
    <property type="entry name" value="Ado/ade_deaminase"/>
</dbReference>
<feature type="domain" description="Adenosine deaminase" evidence="13">
    <location>
        <begin position="295"/>
        <end position="519"/>
    </location>
</feature>
<dbReference type="PANTHER" id="PTHR11409:SF39">
    <property type="entry name" value="ADENOSINE DEAMINASE 2"/>
    <property type="match status" value="1"/>
</dbReference>
<keyword evidence="9 12" id="KW-0732">Signal</keyword>
<dbReference type="FunFam" id="3.20.20.140:FF:000017">
    <property type="entry name" value="Adenosine deaminase 2"/>
    <property type="match status" value="1"/>
</dbReference>
<evidence type="ECO:0000256" key="2">
    <source>
        <dbReference type="ARBA" id="ARBA00004613"/>
    </source>
</evidence>
<dbReference type="GO" id="GO:0005576">
    <property type="term" value="C:extracellular region"/>
    <property type="evidence" value="ECO:0007669"/>
    <property type="project" value="UniProtKB-SubCell"/>
</dbReference>
<evidence type="ECO:0000256" key="11">
    <source>
        <dbReference type="ARBA" id="ARBA00047764"/>
    </source>
</evidence>
<comment type="catalytic activity">
    <reaction evidence="11">
        <text>adenosine + H2O + H(+) = inosine + NH4(+)</text>
        <dbReference type="Rhea" id="RHEA:24408"/>
        <dbReference type="ChEBI" id="CHEBI:15377"/>
        <dbReference type="ChEBI" id="CHEBI:15378"/>
        <dbReference type="ChEBI" id="CHEBI:16335"/>
        <dbReference type="ChEBI" id="CHEBI:17596"/>
        <dbReference type="ChEBI" id="CHEBI:28938"/>
        <dbReference type="EC" id="3.5.4.4"/>
    </reaction>
</comment>